<keyword evidence="2" id="KW-1185">Reference proteome</keyword>
<protein>
    <submittedName>
        <fullName evidence="1">Uncharacterized protein</fullName>
    </submittedName>
</protein>
<evidence type="ECO:0000313" key="1">
    <source>
        <dbReference type="EMBL" id="CAF4334960.1"/>
    </source>
</evidence>
<reference evidence="1" key="1">
    <citation type="submission" date="2021-02" db="EMBL/GenBank/DDBJ databases">
        <authorList>
            <person name="Nowell W R."/>
        </authorList>
    </citation>
    <scope>NUCLEOTIDE SEQUENCE</scope>
</reference>
<name>A0A820KCA1_9BILA</name>
<accession>A0A820KCA1</accession>
<feature type="non-terminal residue" evidence="1">
    <location>
        <position position="29"/>
    </location>
</feature>
<sequence>FTVGPIQGGGAHKVRASGNGLIRGEVNMI</sequence>
<organism evidence="1 2">
    <name type="scientific">Rotaria magnacalcarata</name>
    <dbReference type="NCBI Taxonomy" id="392030"/>
    <lineage>
        <taxon>Eukaryota</taxon>
        <taxon>Metazoa</taxon>
        <taxon>Spiralia</taxon>
        <taxon>Gnathifera</taxon>
        <taxon>Rotifera</taxon>
        <taxon>Eurotatoria</taxon>
        <taxon>Bdelloidea</taxon>
        <taxon>Philodinida</taxon>
        <taxon>Philodinidae</taxon>
        <taxon>Rotaria</taxon>
    </lineage>
</organism>
<dbReference type="EMBL" id="CAJOBG010024105">
    <property type="protein sequence ID" value="CAF4334960.1"/>
    <property type="molecule type" value="Genomic_DNA"/>
</dbReference>
<dbReference type="Proteomes" id="UP000663866">
    <property type="component" value="Unassembled WGS sequence"/>
</dbReference>
<gene>
    <name evidence="1" type="ORF">OVN521_LOCUS32428</name>
</gene>
<evidence type="ECO:0000313" key="2">
    <source>
        <dbReference type="Proteomes" id="UP000663866"/>
    </source>
</evidence>
<feature type="non-terminal residue" evidence="1">
    <location>
        <position position="1"/>
    </location>
</feature>
<proteinExistence type="predicted"/>
<comment type="caution">
    <text evidence="1">The sequence shown here is derived from an EMBL/GenBank/DDBJ whole genome shotgun (WGS) entry which is preliminary data.</text>
</comment>
<dbReference type="AlphaFoldDB" id="A0A820KCA1"/>